<keyword evidence="1" id="KW-0547">Nucleotide-binding</keyword>
<dbReference type="PROSITE" id="PS51420">
    <property type="entry name" value="RHO"/>
    <property type="match status" value="1"/>
</dbReference>
<keyword evidence="5" id="KW-1185">Reference proteome</keyword>
<reference evidence="3 5" key="1">
    <citation type="submission" date="2024-03" db="EMBL/GenBank/DDBJ databases">
        <title>The Acrasis kona genome and developmental transcriptomes reveal deep origins of eukaryotic multicellular pathways.</title>
        <authorList>
            <person name="Sheikh S."/>
            <person name="Fu C.-J."/>
            <person name="Brown M.W."/>
            <person name="Baldauf S.L."/>
        </authorList>
    </citation>
    <scope>NUCLEOTIDE SEQUENCE [LARGE SCALE GENOMIC DNA]</scope>
    <source>
        <strain evidence="3 5">ATCC MYA-3509</strain>
    </source>
</reference>
<dbReference type="PROSITE" id="PS51419">
    <property type="entry name" value="RAB"/>
    <property type="match status" value="1"/>
</dbReference>
<dbReference type="SMART" id="SM00175">
    <property type="entry name" value="RAB"/>
    <property type="match status" value="1"/>
</dbReference>
<dbReference type="InterPro" id="IPR027417">
    <property type="entry name" value="P-loop_NTPase"/>
</dbReference>
<evidence type="ECO:0000313" key="5">
    <source>
        <dbReference type="Proteomes" id="UP001431209"/>
    </source>
</evidence>
<dbReference type="GO" id="GO:0007165">
    <property type="term" value="P:signal transduction"/>
    <property type="evidence" value="ECO:0007669"/>
    <property type="project" value="InterPro"/>
</dbReference>
<dbReference type="Proteomes" id="UP001431209">
    <property type="component" value="Unassembled WGS sequence"/>
</dbReference>
<accession>A0AAW2YZS9</accession>
<dbReference type="EMBL" id="JAOPGA020001019">
    <property type="protein sequence ID" value="KAL0484095.1"/>
    <property type="molecule type" value="Genomic_DNA"/>
</dbReference>
<gene>
    <name evidence="3" type="ORF">AKO1_002655</name>
    <name evidence="4" type="ORF">AKO1_004671</name>
</gene>
<dbReference type="SMART" id="SM00174">
    <property type="entry name" value="RHO"/>
    <property type="match status" value="1"/>
</dbReference>
<dbReference type="GO" id="GO:0003924">
    <property type="term" value="F:GTPase activity"/>
    <property type="evidence" value="ECO:0007669"/>
    <property type="project" value="InterPro"/>
</dbReference>
<dbReference type="EMBL" id="JAOPGA020000880">
    <property type="protein sequence ID" value="KAL0482665.1"/>
    <property type="molecule type" value="Genomic_DNA"/>
</dbReference>
<dbReference type="InterPro" id="IPR001806">
    <property type="entry name" value="Small_GTPase"/>
</dbReference>
<protein>
    <submittedName>
        <fullName evidence="3">Ras-related protein Rap</fullName>
    </submittedName>
</protein>
<evidence type="ECO:0000313" key="4">
    <source>
        <dbReference type="EMBL" id="KAL0484095.1"/>
    </source>
</evidence>
<dbReference type="PROSITE" id="PS51421">
    <property type="entry name" value="RAS"/>
    <property type="match status" value="1"/>
</dbReference>
<comment type="caution">
    <text evidence="3">The sequence shown here is derived from an EMBL/GenBank/DDBJ whole genome shotgun (WGS) entry which is preliminary data.</text>
</comment>
<sequence length="200" mass="22552">MSNTNGSSQNQFKTDVAIIGSGGVGKSAITCRFVQNTFVEVYDPTIEDSYRRGITVDEEHILLSIVDTAGQEEYRAARDQQYRQCSGFVFVYSITSEASAENTIELHKQLMKVRNPIVPDEVPIVLVGNKTDLEDRREVPKDFVKSFCSVSRRENVPIVECSAKTGLNVDEVFQLMVREIKKRNKLDVSVKKKQLKCIVL</sequence>
<name>A0AAW2YZS9_9EUKA</name>
<evidence type="ECO:0000256" key="1">
    <source>
        <dbReference type="ARBA" id="ARBA00022741"/>
    </source>
</evidence>
<dbReference type="FunFam" id="3.40.50.300:FF:001423">
    <property type="entry name" value="Ras family GTPase"/>
    <property type="match status" value="1"/>
</dbReference>
<dbReference type="PRINTS" id="PR00449">
    <property type="entry name" value="RASTRNSFRMNG"/>
</dbReference>
<evidence type="ECO:0000256" key="2">
    <source>
        <dbReference type="ARBA" id="ARBA00023134"/>
    </source>
</evidence>
<dbReference type="AlphaFoldDB" id="A0AAW2YZS9"/>
<dbReference type="SMART" id="SM00176">
    <property type="entry name" value="RAN"/>
    <property type="match status" value="1"/>
</dbReference>
<dbReference type="GO" id="GO:0016020">
    <property type="term" value="C:membrane"/>
    <property type="evidence" value="ECO:0007669"/>
    <property type="project" value="InterPro"/>
</dbReference>
<dbReference type="SMART" id="SM00173">
    <property type="entry name" value="RAS"/>
    <property type="match status" value="1"/>
</dbReference>
<dbReference type="SUPFAM" id="SSF52540">
    <property type="entry name" value="P-loop containing nucleoside triphosphate hydrolases"/>
    <property type="match status" value="1"/>
</dbReference>
<dbReference type="InterPro" id="IPR020849">
    <property type="entry name" value="Small_GTPase_Ras-type"/>
</dbReference>
<dbReference type="CDD" id="cd00876">
    <property type="entry name" value="Ras"/>
    <property type="match status" value="1"/>
</dbReference>
<dbReference type="PANTHER" id="PTHR24070">
    <property type="entry name" value="RAS, DI-RAS, AND RHEB FAMILY MEMBERS OF SMALL GTPASE SUPERFAMILY"/>
    <property type="match status" value="1"/>
</dbReference>
<dbReference type="Gene3D" id="3.40.50.300">
    <property type="entry name" value="P-loop containing nucleotide triphosphate hydrolases"/>
    <property type="match status" value="1"/>
</dbReference>
<dbReference type="GO" id="GO:0005525">
    <property type="term" value="F:GTP binding"/>
    <property type="evidence" value="ECO:0007669"/>
    <property type="project" value="UniProtKB-KW"/>
</dbReference>
<keyword evidence="2" id="KW-0342">GTP-binding</keyword>
<organism evidence="3 5">
    <name type="scientific">Acrasis kona</name>
    <dbReference type="NCBI Taxonomy" id="1008807"/>
    <lineage>
        <taxon>Eukaryota</taxon>
        <taxon>Discoba</taxon>
        <taxon>Heterolobosea</taxon>
        <taxon>Tetramitia</taxon>
        <taxon>Eutetramitia</taxon>
        <taxon>Acrasidae</taxon>
        <taxon>Acrasis</taxon>
    </lineage>
</organism>
<dbReference type="InterPro" id="IPR005225">
    <property type="entry name" value="Small_GTP-bd"/>
</dbReference>
<proteinExistence type="predicted"/>
<evidence type="ECO:0000313" key="3">
    <source>
        <dbReference type="EMBL" id="KAL0482665.1"/>
    </source>
</evidence>
<dbReference type="NCBIfam" id="TIGR00231">
    <property type="entry name" value="small_GTP"/>
    <property type="match status" value="1"/>
</dbReference>
<dbReference type="Pfam" id="PF00071">
    <property type="entry name" value="Ras"/>
    <property type="match status" value="1"/>
</dbReference>